<evidence type="ECO:0000313" key="3">
    <source>
        <dbReference type="Proteomes" id="UP001304769"/>
    </source>
</evidence>
<keyword evidence="3" id="KW-1185">Reference proteome</keyword>
<organism evidence="2 3">
    <name type="scientific">Sinomonas terricola</name>
    <dbReference type="NCBI Taxonomy" id="3110330"/>
    <lineage>
        <taxon>Bacteria</taxon>
        <taxon>Bacillati</taxon>
        <taxon>Actinomycetota</taxon>
        <taxon>Actinomycetes</taxon>
        <taxon>Micrococcales</taxon>
        <taxon>Micrococcaceae</taxon>
        <taxon>Sinomonas</taxon>
    </lineage>
</organism>
<gene>
    <name evidence="2" type="ORF">SPF06_19550</name>
</gene>
<feature type="region of interest" description="Disordered" evidence="1">
    <location>
        <begin position="24"/>
        <end position="48"/>
    </location>
</feature>
<proteinExistence type="predicted"/>
<comment type="caution">
    <text evidence="2">The sequence shown here is derived from an EMBL/GenBank/DDBJ whole genome shotgun (WGS) entry which is preliminary data.</text>
</comment>
<name>A0ABU5TB68_9MICC</name>
<reference evidence="2 3" key="1">
    <citation type="submission" date="2023-12" db="EMBL/GenBank/DDBJ databases">
        <title>Sinomonas terricola sp. nov, isolated from litchi orchard soil in Guangdong, PR China.</title>
        <authorList>
            <person name="Jiaxin W."/>
            <person name="Yang Z."/>
            <person name="Honghui Z."/>
        </authorList>
    </citation>
    <scope>NUCLEOTIDE SEQUENCE [LARGE SCALE GENOMIC DNA]</scope>
    <source>
        <strain evidence="2 3">JGH33</strain>
    </source>
</reference>
<dbReference type="Proteomes" id="UP001304769">
    <property type="component" value="Unassembled WGS sequence"/>
</dbReference>
<dbReference type="EMBL" id="JAYGGQ010000019">
    <property type="protein sequence ID" value="MEA5456924.1"/>
    <property type="molecule type" value="Genomic_DNA"/>
</dbReference>
<protein>
    <submittedName>
        <fullName evidence="2">Uncharacterized protein</fullName>
    </submittedName>
</protein>
<dbReference type="RefSeq" id="WP_323280834.1">
    <property type="nucleotide sequence ID" value="NZ_JAYGGQ010000019.1"/>
</dbReference>
<evidence type="ECO:0000256" key="1">
    <source>
        <dbReference type="SAM" id="MobiDB-lite"/>
    </source>
</evidence>
<evidence type="ECO:0000313" key="2">
    <source>
        <dbReference type="EMBL" id="MEA5456924.1"/>
    </source>
</evidence>
<accession>A0ABU5TB68</accession>
<sequence>MTEGQDPDKAPEETQLEQLLELRALTGEDAGLGPADLAWNPDDDQDLG</sequence>